<feature type="domain" description="Alpha 1,4-glycosyltransferase" evidence="2">
    <location>
        <begin position="314"/>
        <end position="435"/>
    </location>
</feature>
<evidence type="ECO:0000313" key="3">
    <source>
        <dbReference type="EMBL" id="KAK7256883.1"/>
    </source>
</evidence>
<proteinExistence type="predicted"/>
<comment type="caution">
    <text evidence="3">The sequence shown here is derived from an EMBL/GenBank/DDBJ whole genome shotgun (WGS) entry which is preliminary data.</text>
</comment>
<protein>
    <recommendedName>
        <fullName evidence="2">Alpha 1,4-glycosyltransferase domain-containing protein</fullName>
    </recommendedName>
</protein>
<dbReference type="InterPro" id="IPR044789">
    <property type="entry name" value="Put_A1-4-GlycosylTfrase_plant"/>
</dbReference>
<organism evidence="3 4">
    <name type="scientific">Crotalaria pallida</name>
    <name type="common">Smooth rattlebox</name>
    <name type="synonym">Crotalaria striata</name>
    <dbReference type="NCBI Taxonomy" id="3830"/>
    <lineage>
        <taxon>Eukaryota</taxon>
        <taxon>Viridiplantae</taxon>
        <taxon>Streptophyta</taxon>
        <taxon>Embryophyta</taxon>
        <taxon>Tracheophyta</taxon>
        <taxon>Spermatophyta</taxon>
        <taxon>Magnoliopsida</taxon>
        <taxon>eudicotyledons</taxon>
        <taxon>Gunneridae</taxon>
        <taxon>Pentapetalae</taxon>
        <taxon>rosids</taxon>
        <taxon>fabids</taxon>
        <taxon>Fabales</taxon>
        <taxon>Fabaceae</taxon>
        <taxon>Papilionoideae</taxon>
        <taxon>50 kb inversion clade</taxon>
        <taxon>genistoids sensu lato</taxon>
        <taxon>core genistoids</taxon>
        <taxon>Crotalarieae</taxon>
        <taxon>Crotalaria</taxon>
    </lineage>
</organism>
<dbReference type="InterPro" id="IPR007577">
    <property type="entry name" value="GlycoTrfase_DXD_sugar-bd_CS"/>
</dbReference>
<dbReference type="Pfam" id="PF04488">
    <property type="entry name" value="Gly_transf_sug"/>
    <property type="match status" value="1"/>
</dbReference>
<sequence length="438" mass="50115">MSYQTLTTQRRTSKLREMFDDYKVHQPSNISILYLIIFSAVIFLIHYDGLLFHDDVANKRASKVLMQAQRQTIGEGLSSRSITIQHIPLLPMQEKKVGEEVDNNENNHRVLVAPINTSEEERIAAWFLGNQKEFKILNSNNLTRQFHSRVMRFFSHECEAQFFMTWINQATSFGSRELLSVESVFKVHPKACLVILSASLDSVYGYRILKPLLDQGFKVQAVSPDLPFLLKGTKAETWFNLLREGKKGPGVIPLSQNLSNLIRLAVLYKYGGVYLDTDFIVLKPFTGLRNCIGAQSMNLGSKRWTRLNNAVLVFDMHHPLLLRFIDEFAMTFDGNKWGHNGPYLVSRVVKKLGKKPGFNFTILPPMAFYPADWNKIGGLFRKPKTRGETKWVDAKILQLSGETYGVHLWNRQSSRLMIEKGSVMGRLISNCCIICNYI</sequence>
<dbReference type="SUPFAM" id="SSF53448">
    <property type="entry name" value="Nucleotide-diphospho-sugar transferases"/>
    <property type="match status" value="1"/>
</dbReference>
<dbReference type="Pfam" id="PF04572">
    <property type="entry name" value="Gb3_synth"/>
    <property type="match status" value="1"/>
</dbReference>
<reference evidence="3 4" key="1">
    <citation type="submission" date="2024-01" db="EMBL/GenBank/DDBJ databases">
        <title>The genomes of 5 underutilized Papilionoideae crops provide insights into root nodulation and disease resistanc.</title>
        <authorList>
            <person name="Yuan L."/>
        </authorList>
    </citation>
    <scope>NUCLEOTIDE SEQUENCE [LARGE SCALE GENOMIC DNA]</scope>
    <source>
        <strain evidence="3">ZHUSHIDOU_FW_LH</strain>
        <tissue evidence="3">Leaf</tissue>
    </source>
</reference>
<name>A0AAN9HUP0_CROPI</name>
<dbReference type="Proteomes" id="UP001372338">
    <property type="component" value="Unassembled WGS sequence"/>
</dbReference>
<evidence type="ECO:0000256" key="1">
    <source>
        <dbReference type="SAM" id="Phobius"/>
    </source>
</evidence>
<gene>
    <name evidence="3" type="ORF">RIF29_30439</name>
</gene>
<evidence type="ECO:0000259" key="2">
    <source>
        <dbReference type="Pfam" id="PF04572"/>
    </source>
</evidence>
<feature type="transmembrane region" description="Helical" evidence="1">
    <location>
        <begin position="32"/>
        <end position="52"/>
    </location>
</feature>
<accession>A0AAN9HUP0</accession>
<keyword evidence="1" id="KW-1133">Transmembrane helix</keyword>
<keyword evidence="1" id="KW-0472">Membrane</keyword>
<dbReference type="InterPro" id="IPR029044">
    <property type="entry name" value="Nucleotide-diphossugar_trans"/>
</dbReference>
<evidence type="ECO:0000313" key="4">
    <source>
        <dbReference type="Proteomes" id="UP001372338"/>
    </source>
</evidence>
<dbReference type="PANTHER" id="PTHR46781:SF2">
    <property type="entry name" value="ALPHA 1,4-GLYCOSYLTRANSFERASE FAMILY PROTEIN"/>
    <property type="match status" value="1"/>
</dbReference>
<dbReference type="PANTHER" id="PTHR46781">
    <property type="entry name" value="ALPHA 1,4-GLYCOSYLTRANSFERASE FAMILY PROTEIN"/>
    <property type="match status" value="1"/>
</dbReference>
<dbReference type="AlphaFoldDB" id="A0AAN9HUP0"/>
<dbReference type="InterPro" id="IPR007652">
    <property type="entry name" value="A1-4-GlycosylTfrase_dom"/>
</dbReference>
<dbReference type="Gene3D" id="3.90.550.20">
    <property type="match status" value="1"/>
</dbReference>
<keyword evidence="4" id="KW-1185">Reference proteome</keyword>
<dbReference type="EMBL" id="JAYWIO010000006">
    <property type="protein sequence ID" value="KAK7256883.1"/>
    <property type="molecule type" value="Genomic_DNA"/>
</dbReference>
<keyword evidence="1" id="KW-0812">Transmembrane</keyword>